<name>A0AA39IY44_9AGAR</name>
<proteinExistence type="predicted"/>
<dbReference type="AlphaFoldDB" id="A0AA39IY44"/>
<evidence type="ECO:0000256" key="1">
    <source>
        <dbReference type="SAM" id="MobiDB-lite"/>
    </source>
</evidence>
<dbReference type="Proteomes" id="UP001175226">
    <property type="component" value="Unassembled WGS sequence"/>
</dbReference>
<evidence type="ECO:0000313" key="2">
    <source>
        <dbReference type="EMBL" id="KAK0432578.1"/>
    </source>
</evidence>
<organism evidence="2 3">
    <name type="scientific">Armillaria borealis</name>
    <dbReference type="NCBI Taxonomy" id="47425"/>
    <lineage>
        <taxon>Eukaryota</taxon>
        <taxon>Fungi</taxon>
        <taxon>Dikarya</taxon>
        <taxon>Basidiomycota</taxon>
        <taxon>Agaricomycotina</taxon>
        <taxon>Agaricomycetes</taxon>
        <taxon>Agaricomycetidae</taxon>
        <taxon>Agaricales</taxon>
        <taxon>Marasmiineae</taxon>
        <taxon>Physalacriaceae</taxon>
        <taxon>Armillaria</taxon>
    </lineage>
</organism>
<comment type="caution">
    <text evidence="2">The sequence shown here is derived from an EMBL/GenBank/DDBJ whole genome shotgun (WGS) entry which is preliminary data.</text>
</comment>
<evidence type="ECO:0000313" key="3">
    <source>
        <dbReference type="Proteomes" id="UP001175226"/>
    </source>
</evidence>
<feature type="region of interest" description="Disordered" evidence="1">
    <location>
        <begin position="280"/>
        <end position="300"/>
    </location>
</feature>
<gene>
    <name evidence="2" type="ORF">EV421DRAFT_1742215</name>
</gene>
<dbReference type="Gene3D" id="3.60.130.30">
    <property type="match status" value="1"/>
</dbReference>
<sequence>MSGKATGFASLAFSIWVLKTFGYYTTYLRDLLLHDLTLVANWVQSIFTTATFNFGPHTLCFRHTDSGNLPFGWCAITALRRFNPRCGGHLVLWDLKLVIDFPPGSTILILSAILKHSNTTISCILPVVCSTGLTMGINAVEEYWASLGEEELADAKKRRAERWSMGLQMFSTLEELKKVVALYVAIRFKVYSCENTLEVQSGSNRCAWCEFIDSDNPVLVALALEMKNMPSKVLTGRRYYNRNAESLVEKAKDRNERWDLGVNSELPNCHPKKELPIKNARDRVRPYTELPKSQSSQKRRELISGKKGLAFNFVHQWVGAAHSS</sequence>
<dbReference type="EMBL" id="JAUEPT010000092">
    <property type="protein sequence ID" value="KAK0432578.1"/>
    <property type="molecule type" value="Genomic_DNA"/>
</dbReference>
<keyword evidence="3" id="KW-1185">Reference proteome</keyword>
<accession>A0AA39IY44</accession>
<protein>
    <submittedName>
        <fullName evidence="2">Uncharacterized protein</fullName>
    </submittedName>
</protein>
<reference evidence="2" key="1">
    <citation type="submission" date="2023-06" db="EMBL/GenBank/DDBJ databases">
        <authorList>
            <consortium name="Lawrence Berkeley National Laboratory"/>
            <person name="Ahrendt S."/>
            <person name="Sahu N."/>
            <person name="Indic B."/>
            <person name="Wong-Bajracharya J."/>
            <person name="Merenyi Z."/>
            <person name="Ke H.-M."/>
            <person name="Monk M."/>
            <person name="Kocsube S."/>
            <person name="Drula E."/>
            <person name="Lipzen A."/>
            <person name="Balint B."/>
            <person name="Henrissat B."/>
            <person name="Andreopoulos B."/>
            <person name="Martin F.M."/>
            <person name="Harder C.B."/>
            <person name="Rigling D."/>
            <person name="Ford K.L."/>
            <person name="Foster G.D."/>
            <person name="Pangilinan J."/>
            <person name="Papanicolaou A."/>
            <person name="Barry K."/>
            <person name="LaButti K."/>
            <person name="Viragh M."/>
            <person name="Koriabine M."/>
            <person name="Yan M."/>
            <person name="Riley R."/>
            <person name="Champramary S."/>
            <person name="Plett K.L."/>
            <person name="Tsai I.J."/>
            <person name="Slot J."/>
            <person name="Sipos G."/>
            <person name="Plett J."/>
            <person name="Nagy L.G."/>
            <person name="Grigoriev I.V."/>
        </authorList>
    </citation>
    <scope>NUCLEOTIDE SEQUENCE</scope>
    <source>
        <strain evidence="2">FPL87.14</strain>
    </source>
</reference>